<protein>
    <submittedName>
        <fullName evidence="2">GNAT family protein</fullName>
    </submittedName>
</protein>
<comment type="caution">
    <text evidence="2">The sequence shown here is derived from an EMBL/GenBank/DDBJ whole genome shotgun (WGS) entry which is preliminary data.</text>
</comment>
<dbReference type="RefSeq" id="WP_268051617.1">
    <property type="nucleotide sequence ID" value="NZ_JAPQES010000007.1"/>
</dbReference>
<dbReference type="InterPro" id="IPR000182">
    <property type="entry name" value="GNAT_dom"/>
</dbReference>
<dbReference type="PANTHER" id="PTHR43415">
    <property type="entry name" value="SPERMIDINE N(1)-ACETYLTRANSFERASE"/>
    <property type="match status" value="1"/>
</dbReference>
<proteinExistence type="predicted"/>
<name>A0ABT4CU65_9CLOT</name>
<dbReference type="SUPFAM" id="SSF55729">
    <property type="entry name" value="Acyl-CoA N-acyltransferases (Nat)"/>
    <property type="match status" value="1"/>
</dbReference>
<dbReference type="InterPro" id="IPR016181">
    <property type="entry name" value="Acyl_CoA_acyltransferase"/>
</dbReference>
<organism evidence="2 3">
    <name type="scientific">Clostridium ganghwense</name>
    <dbReference type="NCBI Taxonomy" id="312089"/>
    <lineage>
        <taxon>Bacteria</taxon>
        <taxon>Bacillati</taxon>
        <taxon>Bacillota</taxon>
        <taxon>Clostridia</taxon>
        <taxon>Eubacteriales</taxon>
        <taxon>Clostridiaceae</taxon>
        <taxon>Clostridium</taxon>
    </lineage>
</organism>
<dbReference type="Proteomes" id="UP001079657">
    <property type="component" value="Unassembled WGS sequence"/>
</dbReference>
<sequence length="179" mass="21262">MTKLEYLEKEDLEKIIDWNINRSPDYLLQWAGPMYNYPLTISQVEDYFFNDVKKDNSNIFVYKIRLVDTDEIIGTIELREIDKSNKVGRVCRFLIGEETVRGKGIGTRVLKEVLRIGFEDLKFEKIKLEVFDFNYSAIKCYENVGFVKERLLENVRKSSTGYWNLYEMAISKIEWQINN</sequence>
<dbReference type="Pfam" id="PF00583">
    <property type="entry name" value="Acetyltransf_1"/>
    <property type="match status" value="1"/>
</dbReference>
<dbReference type="PANTHER" id="PTHR43415:SF5">
    <property type="entry name" value="ACETYLTRANSFERASE"/>
    <property type="match status" value="1"/>
</dbReference>
<accession>A0ABT4CU65</accession>
<dbReference type="CDD" id="cd04301">
    <property type="entry name" value="NAT_SF"/>
    <property type="match status" value="1"/>
</dbReference>
<gene>
    <name evidence="2" type="ORF">OXH55_18410</name>
</gene>
<reference evidence="2" key="1">
    <citation type="submission" date="2022-12" db="EMBL/GenBank/DDBJ databases">
        <authorList>
            <person name="Wang J."/>
        </authorList>
    </citation>
    <scope>NUCLEOTIDE SEQUENCE</scope>
    <source>
        <strain evidence="2">HY-42-06</strain>
    </source>
</reference>
<dbReference type="PROSITE" id="PS51186">
    <property type="entry name" value="GNAT"/>
    <property type="match status" value="1"/>
</dbReference>
<keyword evidence="3" id="KW-1185">Reference proteome</keyword>
<feature type="domain" description="N-acetyltransferase" evidence="1">
    <location>
        <begin position="2"/>
        <end position="169"/>
    </location>
</feature>
<evidence type="ECO:0000259" key="1">
    <source>
        <dbReference type="PROSITE" id="PS51186"/>
    </source>
</evidence>
<evidence type="ECO:0000313" key="2">
    <source>
        <dbReference type="EMBL" id="MCY6372606.1"/>
    </source>
</evidence>
<dbReference type="Gene3D" id="3.40.630.30">
    <property type="match status" value="1"/>
</dbReference>
<dbReference type="EMBL" id="JAPQES010000007">
    <property type="protein sequence ID" value="MCY6372606.1"/>
    <property type="molecule type" value="Genomic_DNA"/>
</dbReference>
<evidence type="ECO:0000313" key="3">
    <source>
        <dbReference type="Proteomes" id="UP001079657"/>
    </source>
</evidence>